<protein>
    <submittedName>
        <fullName evidence="1">Hypothetical conserved protein</fullName>
    </submittedName>
</protein>
<evidence type="ECO:0000313" key="2">
    <source>
        <dbReference type="Proteomes" id="UP000001936"/>
    </source>
</evidence>
<dbReference type="KEGG" id="ret:RHE_CH03066"/>
<evidence type="ECO:0000313" key="1">
    <source>
        <dbReference type="EMBL" id="ABC91833.1"/>
    </source>
</evidence>
<dbReference type="Proteomes" id="UP000001936">
    <property type="component" value="Chromosome"/>
</dbReference>
<proteinExistence type="predicted"/>
<name>Q2K5Q3_RHIEC</name>
<gene>
    <name evidence="1" type="ordered locus">RHE_CH03066</name>
</gene>
<organism evidence="1 2">
    <name type="scientific">Rhizobium etli (strain ATCC 51251 / DSM 11541 / JCM 21823 / NBRC 15573 / CFN 42)</name>
    <dbReference type="NCBI Taxonomy" id="347834"/>
    <lineage>
        <taxon>Bacteria</taxon>
        <taxon>Pseudomonadati</taxon>
        <taxon>Pseudomonadota</taxon>
        <taxon>Alphaproteobacteria</taxon>
        <taxon>Hyphomicrobiales</taxon>
        <taxon>Rhizobiaceae</taxon>
        <taxon>Rhizobium/Agrobacterium group</taxon>
        <taxon>Rhizobium</taxon>
    </lineage>
</organism>
<dbReference type="eggNOG" id="COG5662">
    <property type="taxonomic scope" value="Bacteria"/>
</dbReference>
<reference evidence="1 2" key="1">
    <citation type="journal article" date="2006" name="Proc. Natl. Acad. Sci. U.S.A.">
        <title>The partitioned Rhizobium etli genome: genetic and metabolic redundancy in seven interacting replicons.</title>
        <authorList>
            <person name="Gonzalez V."/>
            <person name="Santamaria R.I."/>
            <person name="Bustos P."/>
            <person name="Hernandez-Gonzalez I."/>
            <person name="Medrano-Soto A."/>
            <person name="Moreno-Hagelsieb G."/>
            <person name="Janga S.C."/>
            <person name="Ramirez M.A."/>
            <person name="Jimenez-Jacinto V."/>
            <person name="Collado-Vides J."/>
            <person name="Davila G."/>
        </authorList>
    </citation>
    <scope>NUCLEOTIDE SEQUENCE [LARGE SCALE GENOMIC DNA]</scope>
    <source>
        <strain evidence="2">ATCC 51251 / DSM 11541 / JCM 21823 / NBRC 15573 / CFN 42</strain>
    </source>
</reference>
<keyword evidence="2" id="KW-1185">Reference proteome</keyword>
<dbReference type="HOGENOM" id="CLU_083880_0_0_5"/>
<dbReference type="AlphaFoldDB" id="Q2K5Q3"/>
<accession>Q2K5Q3</accession>
<dbReference type="EMBL" id="CP000133">
    <property type="protein sequence ID" value="ABC91833.1"/>
    <property type="molecule type" value="Genomic_DNA"/>
</dbReference>
<sequence>MPAPTPSTGTELLDLRKLPLEAQLTALLDGEVSPEQRHELEQRLASDENARRLHEKLRHGADFGRRRLDDVLKEPVPLALVRSIKSTQPPKTPIAQRAMRPQVKLAPSGPQALAAALILFVVGCGIGYFAGTTPDADEIATTTATAPANTNDWLSDVTAYQRLLIRQPRHLVEVPASQAEEISSWLTTAIGVPFRVPDLSAESWTFQGARVILGDNRPVGQLVYSNSDGDIISICFRKDAQPPETDDFKETIKDEIGLVTWHNAGTSYVLAGPSAEAALGQLAMRIATAI</sequence>